<evidence type="ECO:0000259" key="1">
    <source>
        <dbReference type="Pfam" id="PF13910"/>
    </source>
</evidence>
<dbReference type="Pfam" id="PF13910">
    <property type="entry name" value="DUF4209"/>
    <property type="match status" value="1"/>
</dbReference>
<sequence>MEALLRKVATLRAKGNAMLPVNAATATIAFGRAAQALCSLRSMLLSLSLSDDDDRDKAVARLNDEVAELVLLAKSRFLTFSKKSAFILFAKDSHTASRDHFFHDDGLLKWDAFVAPLVHMDQEFEDRLREVTGDEKDFEPSPHASTHAEMVSYAHTAIHIRRAAEAIHAQLGHSTIDEFLARYCDEEQYHWLIPKNQLLSFMEAHHNGDTLIAFMEMVSLMDRRMRDLLYFNNDVPRSLPRKFQDILKMPTFENLWGSTISVVLNVLLGTQDGLNLRNLLWHGFATKAQFDRAYFTFLCLAVFSLPPPPAPLRKEMMGEPRPLTDFHRFVHNLDFGLGTRAFPDVLSPEQINEVNEVITDNFLIVAGQEELWSDAFRYFAQGHNYRALLVLLPLMEHSMRKLCLYLNDCPMKRGCKLDKILRPTMDNGGGGLRHYLAHGSTQGNELIPRDFADRCIAVAIALCLPFRPTSPSIPESGLLHRIWQFIAVDYRPCFHPKALLQKDLAAAIELWHDASKQIAQEQQQARTQEEDAEQEEDASTLACRASLESLEQLIARVRGGGSESDERAEPFFYDFEPFCTSKEQRRVDRLRRVVTRSRNFIRAVRDLADASLPKKAPTQMLMLSVRPLFMGLLHLVLVSVQRLWRVGAEGEDEVTAATAVANGGKEGKTSPGGGGSKNKAVNDYFTDLWNLLDKLRVLQERNDWQRIADFLLFVSRSATSASKSTNTAPVIPPSLASVMTAREGKLYAGLLPRLVAHLQ</sequence>
<evidence type="ECO:0000313" key="3">
    <source>
        <dbReference type="Proteomes" id="UP000011083"/>
    </source>
</evidence>
<dbReference type="AlphaFoldDB" id="L8GI54"/>
<dbReference type="VEuPathDB" id="AmoebaDB:ACA1_273830"/>
<gene>
    <name evidence="2" type="ORF">ACA1_273830</name>
</gene>
<dbReference type="STRING" id="1257118.L8GI54"/>
<dbReference type="KEGG" id="acan:ACA1_273830"/>
<organism evidence="2 3">
    <name type="scientific">Acanthamoeba castellanii (strain ATCC 30010 / Neff)</name>
    <dbReference type="NCBI Taxonomy" id="1257118"/>
    <lineage>
        <taxon>Eukaryota</taxon>
        <taxon>Amoebozoa</taxon>
        <taxon>Discosea</taxon>
        <taxon>Longamoebia</taxon>
        <taxon>Centramoebida</taxon>
        <taxon>Acanthamoebidae</taxon>
        <taxon>Acanthamoeba</taxon>
    </lineage>
</organism>
<dbReference type="PANTHER" id="PTHR31701:SF2">
    <property type="entry name" value="ENDOPLASMIC RETICULUM MEMBRANE-ASSOCIATED RNA DEGRADATION PROTEIN"/>
    <property type="match status" value="1"/>
</dbReference>
<dbReference type="EMBL" id="KB008146">
    <property type="protein sequence ID" value="ELR11871.1"/>
    <property type="molecule type" value="Genomic_DNA"/>
</dbReference>
<dbReference type="Proteomes" id="UP000011083">
    <property type="component" value="Unassembled WGS sequence"/>
</dbReference>
<protein>
    <recommendedName>
        <fullName evidence="1">DUF4209 domain-containing protein</fullName>
    </recommendedName>
</protein>
<dbReference type="GeneID" id="14912319"/>
<evidence type="ECO:0000313" key="2">
    <source>
        <dbReference type="EMBL" id="ELR11871.1"/>
    </source>
</evidence>
<feature type="domain" description="DUF4209" evidence="1">
    <location>
        <begin position="225"/>
        <end position="304"/>
    </location>
</feature>
<keyword evidence="3" id="KW-1185">Reference proteome</keyword>
<name>L8GI54_ACACF</name>
<dbReference type="OrthoDB" id="49386at2759"/>
<dbReference type="InterPro" id="IPR025209">
    <property type="entry name" value="DUF4209"/>
</dbReference>
<reference evidence="2 3" key="1">
    <citation type="journal article" date="2013" name="Genome Biol.">
        <title>Genome of Acanthamoeba castellanii highlights extensive lateral gene transfer and early evolution of tyrosine kinase signaling.</title>
        <authorList>
            <person name="Clarke M."/>
            <person name="Lohan A.J."/>
            <person name="Liu B."/>
            <person name="Lagkouvardos I."/>
            <person name="Roy S."/>
            <person name="Zafar N."/>
            <person name="Bertelli C."/>
            <person name="Schilde C."/>
            <person name="Kianianmomeni A."/>
            <person name="Burglin T.R."/>
            <person name="Frech C."/>
            <person name="Turcotte B."/>
            <person name="Kopec K.O."/>
            <person name="Synnott J.M."/>
            <person name="Choo C."/>
            <person name="Paponov I."/>
            <person name="Finkler A."/>
            <person name="Soon Heng Tan C."/>
            <person name="Hutchins A.P."/>
            <person name="Weinmeier T."/>
            <person name="Rattei T."/>
            <person name="Chu J.S."/>
            <person name="Gimenez G."/>
            <person name="Irimia M."/>
            <person name="Rigden D.J."/>
            <person name="Fitzpatrick D.A."/>
            <person name="Lorenzo-Morales J."/>
            <person name="Bateman A."/>
            <person name="Chiu C.H."/>
            <person name="Tang P."/>
            <person name="Hegemann P."/>
            <person name="Fromm H."/>
            <person name="Raoult D."/>
            <person name="Greub G."/>
            <person name="Miranda-Saavedra D."/>
            <person name="Chen N."/>
            <person name="Nash P."/>
            <person name="Ginger M.L."/>
            <person name="Horn M."/>
            <person name="Schaap P."/>
            <person name="Caler L."/>
            <person name="Loftus B."/>
        </authorList>
    </citation>
    <scope>NUCLEOTIDE SEQUENCE [LARGE SCALE GENOMIC DNA]</scope>
    <source>
        <strain evidence="2 3">Neff</strain>
    </source>
</reference>
<dbReference type="PANTHER" id="PTHR31701">
    <property type="entry name" value="ENDOPLASMIC RETICULUM MEMBRANE-ASSOCIATED RNA DEGRADATION PROTEIN"/>
    <property type="match status" value="1"/>
</dbReference>
<dbReference type="InterPro" id="IPR039635">
    <property type="entry name" value="ERMARD"/>
</dbReference>
<dbReference type="RefSeq" id="XP_004333884.1">
    <property type="nucleotide sequence ID" value="XM_004333836.1"/>
</dbReference>
<proteinExistence type="predicted"/>
<accession>L8GI54</accession>